<evidence type="ECO:0000313" key="2">
    <source>
        <dbReference type="Proteomes" id="UP000000233"/>
    </source>
</evidence>
<dbReference type="KEGG" id="psa:PST_0656"/>
<protein>
    <submittedName>
        <fullName evidence="1">Uncharacterized protein</fullName>
    </submittedName>
</protein>
<dbReference type="AlphaFoldDB" id="A4VHB1"/>
<gene>
    <name evidence="1" type="ordered locus">PST_0656</name>
</gene>
<evidence type="ECO:0000313" key="1">
    <source>
        <dbReference type="EMBL" id="ABP78362.1"/>
    </source>
</evidence>
<sequence length="244" mass="26805">MAAIALSKIPLAALKKDLRVYFGEICSSHLSEALAAAVGRRTHASLLAELAGFQSDPPIVLLDDDLFCRRITEFGYVADDDFTFEYFRDAGLISTICPRGYDIVYTDDRGKAWRNLIVCAVNAGIEQKHFSLRPDDDRWPGDAREGFTYDFTLPGDLPARAYVRSIGQGELAIHAAVKPTGRSLSSYNAGFSAGEVFATGWLERKNGAWLQTTSDLSCRRALLPVMANLEVEPLGYGDHGRVIP</sequence>
<proteinExistence type="predicted"/>
<dbReference type="eggNOG" id="ENOG5032RA9">
    <property type="taxonomic scope" value="Bacteria"/>
</dbReference>
<organism evidence="1 2">
    <name type="scientific">Stutzerimonas stutzeri (strain A1501)</name>
    <name type="common">Pseudomonas stutzeri</name>
    <dbReference type="NCBI Taxonomy" id="379731"/>
    <lineage>
        <taxon>Bacteria</taxon>
        <taxon>Pseudomonadati</taxon>
        <taxon>Pseudomonadota</taxon>
        <taxon>Gammaproteobacteria</taxon>
        <taxon>Pseudomonadales</taxon>
        <taxon>Pseudomonadaceae</taxon>
        <taxon>Stutzerimonas</taxon>
    </lineage>
</organism>
<name>A4VHB1_STUS1</name>
<keyword evidence="2" id="KW-1185">Reference proteome</keyword>
<accession>A4VHB1</accession>
<dbReference type="RefSeq" id="WP_011911880.1">
    <property type="nucleotide sequence ID" value="NC_009434.1"/>
</dbReference>
<reference evidence="1 2" key="1">
    <citation type="journal article" date="2008" name="Proc. Natl. Acad. Sci. U.S.A.">
        <title>Nitrogen fixation island and rhizosphere competence traits in the genome of root-associated Pseudomonas stutzeri A1501.</title>
        <authorList>
            <person name="Yan Y."/>
            <person name="Yang J."/>
            <person name="Dou Y."/>
            <person name="Chen M."/>
            <person name="Ping S."/>
            <person name="Peng J."/>
            <person name="Lu W."/>
            <person name="Zhang W."/>
            <person name="Yao Z."/>
            <person name="Li H."/>
            <person name="Liu W."/>
            <person name="He S."/>
            <person name="Geng L."/>
            <person name="Zhang X."/>
            <person name="Yang F."/>
            <person name="Yu H."/>
            <person name="Zhan Y."/>
            <person name="Li D."/>
            <person name="Lin Z."/>
            <person name="Wang Y."/>
            <person name="Elmerich C."/>
            <person name="Lin M."/>
            <person name="Jin Q."/>
        </authorList>
    </citation>
    <scope>NUCLEOTIDE SEQUENCE [LARGE SCALE GENOMIC DNA]</scope>
    <source>
        <strain evidence="1 2">A1501</strain>
    </source>
</reference>
<dbReference type="EMBL" id="CP000304">
    <property type="protein sequence ID" value="ABP78362.1"/>
    <property type="molecule type" value="Genomic_DNA"/>
</dbReference>
<dbReference type="HOGENOM" id="CLU_1068063_0_0_6"/>
<dbReference type="Proteomes" id="UP000000233">
    <property type="component" value="Chromosome"/>
</dbReference>